<keyword evidence="1" id="KW-0175">Coiled coil</keyword>
<name>A0A917VMU0_9ACTN</name>
<reference evidence="2" key="1">
    <citation type="journal article" date="2014" name="Int. J. Syst. Evol. Microbiol.">
        <title>Complete genome sequence of Corynebacterium casei LMG S-19264T (=DSM 44701T), isolated from a smear-ripened cheese.</title>
        <authorList>
            <consortium name="US DOE Joint Genome Institute (JGI-PGF)"/>
            <person name="Walter F."/>
            <person name="Albersmeier A."/>
            <person name="Kalinowski J."/>
            <person name="Ruckert C."/>
        </authorList>
    </citation>
    <scope>NUCLEOTIDE SEQUENCE</scope>
    <source>
        <strain evidence="2">JCM 13064</strain>
    </source>
</reference>
<sequence>MAAGSDEADLREELRTVEEDLAKLRETLADLRGSVGDRSEGPTDAVETSMLINMADEQEQLITTLEARRDDLRRRVGEA</sequence>
<evidence type="ECO:0000256" key="1">
    <source>
        <dbReference type="SAM" id="Coils"/>
    </source>
</evidence>
<evidence type="ECO:0000313" key="2">
    <source>
        <dbReference type="EMBL" id="GGK97097.1"/>
    </source>
</evidence>
<proteinExistence type="predicted"/>
<dbReference type="Proteomes" id="UP000645217">
    <property type="component" value="Unassembled WGS sequence"/>
</dbReference>
<dbReference type="RefSeq" id="WP_189164919.1">
    <property type="nucleotide sequence ID" value="NZ_BMNT01000024.1"/>
</dbReference>
<gene>
    <name evidence="2" type="ORF">GCM10007964_44120</name>
</gene>
<accession>A0A917VMU0</accession>
<keyword evidence="3" id="KW-1185">Reference proteome</keyword>
<comment type="caution">
    <text evidence="2">The sequence shown here is derived from an EMBL/GenBank/DDBJ whole genome shotgun (WGS) entry which is preliminary data.</text>
</comment>
<dbReference type="AlphaFoldDB" id="A0A917VMU0"/>
<organism evidence="2 3">
    <name type="scientific">Sphaerisporangium melleum</name>
    <dbReference type="NCBI Taxonomy" id="321316"/>
    <lineage>
        <taxon>Bacteria</taxon>
        <taxon>Bacillati</taxon>
        <taxon>Actinomycetota</taxon>
        <taxon>Actinomycetes</taxon>
        <taxon>Streptosporangiales</taxon>
        <taxon>Streptosporangiaceae</taxon>
        <taxon>Sphaerisporangium</taxon>
    </lineage>
</organism>
<protein>
    <submittedName>
        <fullName evidence="2">Uncharacterized protein</fullName>
    </submittedName>
</protein>
<evidence type="ECO:0000313" key="3">
    <source>
        <dbReference type="Proteomes" id="UP000645217"/>
    </source>
</evidence>
<feature type="coiled-coil region" evidence="1">
    <location>
        <begin position="7"/>
        <end position="75"/>
    </location>
</feature>
<dbReference type="EMBL" id="BMNT01000024">
    <property type="protein sequence ID" value="GGK97097.1"/>
    <property type="molecule type" value="Genomic_DNA"/>
</dbReference>
<reference evidence="2" key="2">
    <citation type="submission" date="2020-09" db="EMBL/GenBank/DDBJ databases">
        <authorList>
            <person name="Sun Q."/>
            <person name="Ohkuma M."/>
        </authorList>
    </citation>
    <scope>NUCLEOTIDE SEQUENCE</scope>
    <source>
        <strain evidence="2">JCM 13064</strain>
    </source>
</reference>